<feature type="transmembrane region" description="Helical" evidence="2">
    <location>
        <begin position="67"/>
        <end position="85"/>
    </location>
</feature>
<keyword evidence="2" id="KW-1133">Transmembrane helix</keyword>
<dbReference type="InterPro" id="IPR014807">
    <property type="entry name" value="Coa1"/>
</dbReference>
<dbReference type="AlphaFoldDB" id="A0A0E9NS11"/>
<keyword evidence="2" id="KW-0472">Membrane</keyword>
<reference evidence="3 4" key="3">
    <citation type="journal article" date="2015" name="Genome Announc.">
        <title>Draft Genome Sequence of the Archiascomycetous Yeast Saitoella complicata.</title>
        <authorList>
            <person name="Yamauchi K."/>
            <person name="Kondo S."/>
            <person name="Hamamoto M."/>
            <person name="Takahashi Y."/>
            <person name="Ogura Y."/>
            <person name="Hayashi T."/>
            <person name="Nishida H."/>
        </authorList>
    </citation>
    <scope>NUCLEOTIDE SEQUENCE [LARGE SCALE GENOMIC DNA]</scope>
    <source>
        <strain evidence="3 4">NRRL Y-17804</strain>
    </source>
</reference>
<evidence type="ECO:0000256" key="2">
    <source>
        <dbReference type="SAM" id="Phobius"/>
    </source>
</evidence>
<gene>
    <name evidence="3" type="ORF">G7K_6302-t1</name>
</gene>
<evidence type="ECO:0008006" key="5">
    <source>
        <dbReference type="Google" id="ProtNLM"/>
    </source>
</evidence>
<name>A0A0E9NS11_SAICN</name>
<organism evidence="3 4">
    <name type="scientific">Saitoella complicata (strain BCRC 22490 / CBS 7301 / JCM 7358 / NBRC 10748 / NRRL Y-17804)</name>
    <dbReference type="NCBI Taxonomy" id="698492"/>
    <lineage>
        <taxon>Eukaryota</taxon>
        <taxon>Fungi</taxon>
        <taxon>Dikarya</taxon>
        <taxon>Ascomycota</taxon>
        <taxon>Taphrinomycotina</taxon>
        <taxon>Taphrinomycotina incertae sedis</taxon>
        <taxon>Saitoella</taxon>
    </lineage>
</organism>
<sequence length="204" mass="22626">MLSTSRTTAAVRFLASRPPSFIFRSALARMSTVATPTSTPPPPPQARRPVTVDRPLPEVNTGRGKKTAAFGIAVVIWTIAAALAFNHERMLSPIVPSTLHSLRRSAGAQKLIGDKIDYYDNWPWISGKINQGQGIVDIEYDVKGSKQGGRMHFKSIRRTKNGQWELNVWTLRADSGEILNLAYELENPQDSLQRDKEAMSILEA</sequence>
<comment type="caution">
    <text evidence="3">The sequence shown here is derived from an EMBL/GenBank/DDBJ whole genome shotgun (WGS) entry which is preliminary data.</text>
</comment>
<dbReference type="OMA" id="YQCLRRI"/>
<proteinExistence type="predicted"/>
<dbReference type="GO" id="GO:0033617">
    <property type="term" value="P:mitochondrial respiratory chain complex IV assembly"/>
    <property type="evidence" value="ECO:0007669"/>
    <property type="project" value="InterPro"/>
</dbReference>
<evidence type="ECO:0000313" key="3">
    <source>
        <dbReference type="EMBL" id="GAO52220.1"/>
    </source>
</evidence>
<feature type="region of interest" description="Disordered" evidence="1">
    <location>
        <begin position="32"/>
        <end position="61"/>
    </location>
</feature>
<dbReference type="Pfam" id="PF08695">
    <property type="entry name" value="Coa1"/>
    <property type="match status" value="1"/>
</dbReference>
<reference evidence="3 4" key="2">
    <citation type="journal article" date="2014" name="J. Gen. Appl. Microbiol.">
        <title>The early diverging ascomycetous budding yeast Saitoella complicata has three histone deacetylases belonging to the Clr6, Hos2, and Rpd3 lineages.</title>
        <authorList>
            <person name="Nishida H."/>
            <person name="Matsumoto T."/>
            <person name="Kondo S."/>
            <person name="Hamamoto M."/>
            <person name="Yoshikawa H."/>
        </authorList>
    </citation>
    <scope>NUCLEOTIDE SEQUENCE [LARGE SCALE GENOMIC DNA]</scope>
    <source>
        <strain evidence="3 4">NRRL Y-17804</strain>
    </source>
</reference>
<dbReference type="EMBL" id="BACD03000063">
    <property type="protein sequence ID" value="GAO52220.1"/>
    <property type="molecule type" value="Genomic_DNA"/>
</dbReference>
<dbReference type="Proteomes" id="UP000033140">
    <property type="component" value="Unassembled WGS sequence"/>
</dbReference>
<evidence type="ECO:0000313" key="4">
    <source>
        <dbReference type="Proteomes" id="UP000033140"/>
    </source>
</evidence>
<dbReference type="PANTHER" id="PTHR28523">
    <property type="entry name" value="CYTOCHROME C OXIDASE ASSEMBLY FACTOR 1"/>
    <property type="match status" value="1"/>
</dbReference>
<dbReference type="PANTHER" id="PTHR28523:SF1">
    <property type="entry name" value="CYTOCHROME C OXIDASE ASSEMBLY FACTOR 1"/>
    <property type="match status" value="1"/>
</dbReference>
<reference evidence="3 4" key="1">
    <citation type="journal article" date="2011" name="J. Gen. Appl. Microbiol.">
        <title>Draft genome sequencing of the enigmatic yeast Saitoella complicata.</title>
        <authorList>
            <person name="Nishida H."/>
            <person name="Hamamoto M."/>
            <person name="Sugiyama J."/>
        </authorList>
    </citation>
    <scope>NUCLEOTIDE SEQUENCE [LARGE SCALE GENOMIC DNA]</scope>
    <source>
        <strain evidence="3 4">NRRL Y-17804</strain>
    </source>
</reference>
<dbReference type="STRING" id="698492.A0A0E9NS11"/>
<dbReference type="GO" id="GO:0005743">
    <property type="term" value="C:mitochondrial inner membrane"/>
    <property type="evidence" value="ECO:0007669"/>
    <property type="project" value="TreeGrafter"/>
</dbReference>
<keyword evidence="2" id="KW-0812">Transmembrane</keyword>
<evidence type="ECO:0000256" key="1">
    <source>
        <dbReference type="SAM" id="MobiDB-lite"/>
    </source>
</evidence>
<keyword evidence="4" id="KW-1185">Reference proteome</keyword>
<protein>
    <recommendedName>
        <fullName evidence="5">DUF1783-domain-containing protein</fullName>
    </recommendedName>
</protein>
<dbReference type="InterPro" id="IPR042432">
    <property type="entry name" value="Coa1_fungi"/>
</dbReference>
<accession>A0A0E9NS11</accession>